<sequence>MTPKTINISNLLLDLDNPRFPRIVESQREALNLMIEIQTDKIELLASDIAKYGLDPSERLIVYKNEVSEDAKSYTVAEGNRRLTALKLLQEPDLTENEKVKSRIKKIIKTSIYLPKEIDCIIFDNPEDFDHWINLKHSGQNNGIGRVRWDTVEQGRYQSKHGNSSFGSQFWQFLENEKSIPDTISKNKKHLRLTNITRMLDDPYVRDALGLEVVNSSLFCNQPKERFVTEICKLISSMQELDEKGKPFFKVNKIMYKKDRQDVIDDLNIIKPAKKLDKVWEIANPNSYQQPSSNSGKGNKPGTNSRNDKEDDIEVVGSDKDSNIKTGDNSKGSLGGKNDNGKKESNPNRNYLIPSSIQYKIYNKKCKHIYDELKGQLRHDLCPLSIAYMFRAFLELSVICHMDKNRIERKNSSSINDNIILTTEHLYSQRLLTKDEVDSIISTLAKIIKNDGSVQEYIEDIHILPKKSVLNKQFDELNCLFSAIWR</sequence>
<name>A0ABD6XL84_ENTAG</name>
<dbReference type="Proteomes" id="UP000245996">
    <property type="component" value="Unassembled WGS sequence"/>
</dbReference>
<gene>
    <name evidence="2" type="ORF">C7430_11383</name>
</gene>
<reference evidence="2 3" key="1">
    <citation type="submission" date="2018-05" db="EMBL/GenBank/DDBJ databases">
        <title>Genomic Encyclopedia of Type Strains, Phase IV (KMG-V): Genome sequencing to study the core and pangenomes of soil and plant-associated prokaryotes.</title>
        <authorList>
            <person name="Whitman W."/>
        </authorList>
    </citation>
    <scope>NUCLEOTIDE SEQUENCE [LARGE SCALE GENOMIC DNA]</scope>
    <source>
        <strain evidence="2 3">PNG 92-11</strain>
    </source>
</reference>
<comment type="caution">
    <text evidence="2">The sequence shown here is derived from an EMBL/GenBank/DDBJ whole genome shotgun (WGS) entry which is preliminary data.</text>
</comment>
<dbReference type="RefSeq" id="WP_109653834.1">
    <property type="nucleotide sequence ID" value="NZ_CP134761.1"/>
</dbReference>
<feature type="region of interest" description="Disordered" evidence="1">
    <location>
        <begin position="285"/>
        <end position="350"/>
    </location>
</feature>
<dbReference type="AlphaFoldDB" id="A0ABD6XL84"/>
<evidence type="ECO:0000256" key="1">
    <source>
        <dbReference type="SAM" id="MobiDB-lite"/>
    </source>
</evidence>
<protein>
    <recommendedName>
        <fullName evidence="4">ParB/Sulfiredoxin domain-containing protein</fullName>
    </recommendedName>
</protein>
<evidence type="ECO:0000313" key="2">
    <source>
        <dbReference type="EMBL" id="PWJ75379.1"/>
    </source>
</evidence>
<evidence type="ECO:0000313" key="3">
    <source>
        <dbReference type="Proteomes" id="UP000245996"/>
    </source>
</evidence>
<feature type="compositionally biased region" description="Low complexity" evidence="1">
    <location>
        <begin position="285"/>
        <end position="295"/>
    </location>
</feature>
<proteinExistence type="predicted"/>
<accession>A0ABD6XL84</accession>
<evidence type="ECO:0008006" key="4">
    <source>
        <dbReference type="Google" id="ProtNLM"/>
    </source>
</evidence>
<organism evidence="2 3">
    <name type="scientific">Enterobacter agglomerans</name>
    <name type="common">Erwinia herbicola</name>
    <name type="synonym">Pantoea agglomerans</name>
    <dbReference type="NCBI Taxonomy" id="549"/>
    <lineage>
        <taxon>Bacteria</taxon>
        <taxon>Pseudomonadati</taxon>
        <taxon>Pseudomonadota</taxon>
        <taxon>Gammaproteobacteria</taxon>
        <taxon>Enterobacterales</taxon>
        <taxon>Erwiniaceae</taxon>
        <taxon>Pantoea</taxon>
        <taxon>Pantoea agglomerans group</taxon>
    </lineage>
</organism>
<dbReference type="EMBL" id="QGHE01000013">
    <property type="protein sequence ID" value="PWJ75379.1"/>
    <property type="molecule type" value="Genomic_DNA"/>
</dbReference>